<protein>
    <recommendedName>
        <fullName evidence="9">4-coumarate--CoA ligase</fullName>
    </recommendedName>
</protein>
<proteinExistence type="inferred from homology"/>
<name>A0A7N0R994_KALFE</name>
<dbReference type="InterPro" id="IPR020845">
    <property type="entry name" value="AMP-binding_CS"/>
</dbReference>
<dbReference type="PROSITE" id="PS00455">
    <property type="entry name" value="AMP_BINDING"/>
    <property type="match status" value="1"/>
</dbReference>
<dbReference type="EnsemblPlants" id="Kaladp0002s0076.2.v1.1">
    <property type="protein sequence ID" value="Kaladp0002s0076.2.v1.1"/>
    <property type="gene ID" value="Kaladp0002s0076.v1.1"/>
</dbReference>
<keyword evidence="8" id="KW-1185">Reference proteome</keyword>
<keyword evidence="3" id="KW-0547">Nucleotide-binding</keyword>
<dbReference type="Pfam" id="PF00501">
    <property type="entry name" value="AMP-binding"/>
    <property type="match status" value="1"/>
</dbReference>
<dbReference type="Gramene" id="Kaladp0002s0076.2.v1.1">
    <property type="protein sequence ID" value="Kaladp0002s0076.2.v1.1"/>
    <property type="gene ID" value="Kaladp0002s0076.v1.1"/>
</dbReference>
<dbReference type="Gramene" id="Kaladp0002s0076.1.v1.1">
    <property type="protein sequence ID" value="Kaladp0002s0076.1.v1.1"/>
    <property type="gene ID" value="Kaladp0002s0076.v1.1"/>
</dbReference>
<comment type="similarity">
    <text evidence="1">Belongs to the ATP-dependent AMP-binding enzyme family.</text>
</comment>
<dbReference type="Pfam" id="PF13193">
    <property type="entry name" value="AMP-binding_C"/>
    <property type="match status" value="1"/>
</dbReference>
<accession>A0A7N0R994</accession>
<evidence type="ECO:0000259" key="6">
    <source>
        <dbReference type="Pfam" id="PF13193"/>
    </source>
</evidence>
<dbReference type="Gene3D" id="3.40.50.12780">
    <property type="entry name" value="N-terminal domain of ligase-like"/>
    <property type="match status" value="1"/>
</dbReference>
<organism evidence="7 8">
    <name type="scientific">Kalanchoe fedtschenkoi</name>
    <name type="common">Lavender scallops</name>
    <name type="synonym">South American air plant</name>
    <dbReference type="NCBI Taxonomy" id="63787"/>
    <lineage>
        <taxon>Eukaryota</taxon>
        <taxon>Viridiplantae</taxon>
        <taxon>Streptophyta</taxon>
        <taxon>Embryophyta</taxon>
        <taxon>Tracheophyta</taxon>
        <taxon>Spermatophyta</taxon>
        <taxon>Magnoliopsida</taxon>
        <taxon>eudicotyledons</taxon>
        <taxon>Gunneridae</taxon>
        <taxon>Pentapetalae</taxon>
        <taxon>Saxifragales</taxon>
        <taxon>Crassulaceae</taxon>
        <taxon>Kalanchoe</taxon>
    </lineage>
</organism>
<dbReference type="SUPFAM" id="SSF56801">
    <property type="entry name" value="Acetyl-CoA synthetase-like"/>
    <property type="match status" value="1"/>
</dbReference>
<evidence type="ECO:0000256" key="4">
    <source>
        <dbReference type="ARBA" id="ARBA00022840"/>
    </source>
</evidence>
<feature type="domain" description="AMP-dependent synthetase/ligase" evidence="5">
    <location>
        <begin position="33"/>
        <end position="396"/>
    </location>
</feature>
<dbReference type="InterPro" id="IPR045851">
    <property type="entry name" value="AMP-bd_C_sf"/>
</dbReference>
<feature type="domain" description="AMP-binding enzyme C-terminal" evidence="6">
    <location>
        <begin position="447"/>
        <end position="522"/>
    </location>
</feature>
<dbReference type="OMA" id="WMGKYEW"/>
<evidence type="ECO:0000256" key="3">
    <source>
        <dbReference type="ARBA" id="ARBA00022741"/>
    </source>
</evidence>
<dbReference type="CDD" id="cd05904">
    <property type="entry name" value="4CL"/>
    <property type="match status" value="1"/>
</dbReference>
<evidence type="ECO:0000313" key="7">
    <source>
        <dbReference type="EnsemblPlants" id="Kaladp0002s0076.2.v1.1"/>
    </source>
</evidence>
<keyword evidence="2" id="KW-0436">Ligase</keyword>
<keyword evidence="4" id="KW-0067">ATP-binding</keyword>
<dbReference type="GO" id="GO:0016405">
    <property type="term" value="F:CoA-ligase activity"/>
    <property type="evidence" value="ECO:0007669"/>
    <property type="project" value="TreeGrafter"/>
</dbReference>
<dbReference type="Proteomes" id="UP000594263">
    <property type="component" value="Unplaced"/>
</dbReference>
<evidence type="ECO:0000256" key="2">
    <source>
        <dbReference type="ARBA" id="ARBA00022598"/>
    </source>
</evidence>
<dbReference type="InterPro" id="IPR042099">
    <property type="entry name" value="ANL_N_sf"/>
</dbReference>
<evidence type="ECO:0000256" key="1">
    <source>
        <dbReference type="ARBA" id="ARBA00006432"/>
    </source>
</evidence>
<evidence type="ECO:0000313" key="8">
    <source>
        <dbReference type="Proteomes" id="UP000594263"/>
    </source>
</evidence>
<evidence type="ECO:0008006" key="9">
    <source>
        <dbReference type="Google" id="ProtNLM"/>
    </source>
</evidence>
<dbReference type="PANTHER" id="PTHR24096">
    <property type="entry name" value="LONG-CHAIN-FATTY-ACID--COA LIGASE"/>
    <property type="match status" value="1"/>
</dbReference>
<dbReference type="GO" id="GO:0005524">
    <property type="term" value="F:ATP binding"/>
    <property type="evidence" value="ECO:0007669"/>
    <property type="project" value="UniProtKB-KW"/>
</dbReference>
<dbReference type="EnsemblPlants" id="Kaladp0002s0076.1.v1.1">
    <property type="protein sequence ID" value="Kaladp0002s0076.1.v1.1"/>
    <property type="gene ID" value="Kaladp0002s0076.v1.1"/>
</dbReference>
<dbReference type="Gene3D" id="3.30.300.30">
    <property type="match status" value="1"/>
</dbReference>
<evidence type="ECO:0000259" key="5">
    <source>
        <dbReference type="Pfam" id="PF00501"/>
    </source>
</evidence>
<dbReference type="FunFam" id="3.40.50.12780:FF:000003">
    <property type="entry name" value="Long-chain-fatty-acid--CoA ligase FadD"/>
    <property type="match status" value="1"/>
</dbReference>
<dbReference type="PANTHER" id="PTHR24096:SF425">
    <property type="entry name" value="4-COUMARATE--COA LIGASE-LIKE 7"/>
    <property type="match status" value="1"/>
</dbReference>
<reference evidence="7" key="1">
    <citation type="submission" date="2021-01" db="UniProtKB">
        <authorList>
            <consortium name="EnsemblPlants"/>
        </authorList>
    </citation>
    <scope>IDENTIFICATION</scope>
</reference>
<dbReference type="InterPro" id="IPR025110">
    <property type="entry name" value="AMP-bd_C"/>
</dbReference>
<dbReference type="FunFam" id="3.30.300.30:FF:000007">
    <property type="entry name" value="4-coumarate--CoA ligase 2"/>
    <property type="match status" value="1"/>
</dbReference>
<sequence>MATLFRSPRPPVTLPSDPSTSMLSFLFRHPSSTKPALIDADSLETLTFAQLKSTVATLAHALRRIGVLKGHVVLILAPNSIRFPVCFLAVLALGAVATTVNPVYTVGEIAKQVADSKPRFVITVPELFEKVADFGMPTVLMKPGSVHKLKGKAGIWDYSDLIKMCGDEVELPDVEVKQSDVAAILYSSGTTGLSKGVVLTHGNFIAAAVASTSDQDRLSQEEREKTVFICFLPMFHIFGLSVITYAQLQRKNTVVSLGKFEIDKVLKAVQDYRVTHMLVVPPVMIALAKQSVVKNYDLSSLKQIGSGAAPLGKDLMDQVGKNIPNAQIMQGYGMTETCGIISLEDPDTRTQITGSTGHLVPGVESQIISVDTMQPQPPNRLGEIWVRGPNMMEGYFKNQQATELTKDEQGWIRTGDLGYFDNDGQLYVVDRIKELIKYKGYQIAPAELEGLLLTHPDILDAVVFPFLDAEAGEVPAAYVVRSPASSLSEEQVKDFIAKQVAPFKRIKRVTFITSVPKSVSGKILRRELIEKARSKL</sequence>
<dbReference type="AlphaFoldDB" id="A0A7N0R994"/>
<dbReference type="InterPro" id="IPR000873">
    <property type="entry name" value="AMP-dep_synth/lig_dom"/>
</dbReference>